<name>A0ABP8K9U7_9MICO</name>
<dbReference type="RefSeq" id="WP_345203960.1">
    <property type="nucleotide sequence ID" value="NZ_BAABGM010000009.1"/>
</dbReference>
<comment type="caution">
    <text evidence="2">The sequence shown here is derived from an EMBL/GenBank/DDBJ whole genome shotgun (WGS) entry which is preliminary data.</text>
</comment>
<dbReference type="Proteomes" id="UP001500945">
    <property type="component" value="Unassembled WGS sequence"/>
</dbReference>
<dbReference type="SUPFAM" id="SSF52540">
    <property type="entry name" value="P-loop containing nucleoside triphosphate hydrolases"/>
    <property type="match status" value="1"/>
</dbReference>
<dbReference type="InterPro" id="IPR027417">
    <property type="entry name" value="P-loop_NTPase"/>
</dbReference>
<keyword evidence="3" id="KW-1185">Reference proteome</keyword>
<evidence type="ECO:0000313" key="2">
    <source>
        <dbReference type="EMBL" id="GAA4402934.1"/>
    </source>
</evidence>
<proteinExistence type="predicted"/>
<evidence type="ECO:0000313" key="3">
    <source>
        <dbReference type="Proteomes" id="UP001500945"/>
    </source>
</evidence>
<feature type="compositionally biased region" description="Basic and acidic residues" evidence="1">
    <location>
        <begin position="529"/>
        <end position="539"/>
    </location>
</feature>
<feature type="region of interest" description="Disordered" evidence="1">
    <location>
        <begin position="449"/>
        <end position="555"/>
    </location>
</feature>
<evidence type="ECO:0008006" key="4">
    <source>
        <dbReference type="Google" id="ProtNLM"/>
    </source>
</evidence>
<dbReference type="EMBL" id="BAABGM010000009">
    <property type="protein sequence ID" value="GAA4402934.1"/>
    <property type="molecule type" value="Genomic_DNA"/>
</dbReference>
<accession>A0ABP8K9U7</accession>
<organism evidence="2 3">
    <name type="scientific">Fodinibacter luteus</name>
    <dbReference type="NCBI Taxonomy" id="552064"/>
    <lineage>
        <taxon>Bacteria</taxon>
        <taxon>Bacillati</taxon>
        <taxon>Actinomycetota</taxon>
        <taxon>Actinomycetes</taxon>
        <taxon>Micrococcales</taxon>
        <taxon>Intrasporangiaceae</taxon>
        <taxon>Fodinibacter (ex Wang et al. 2009)</taxon>
    </lineage>
</organism>
<sequence length="585" mass="62448">MSDARSDKRPAAAKVLCDIAEARYTFGVSDTGEPFALPLDGPRVVRMLRGDGRSLRAELAAAYREQTGAVAPQQALADALATLEGFAIAAAPRALALRVAEHAGALWLDLGDESGDVVRITAQGWSVHPEAPVLHRRTALTAPLPRPATRGDLAPLWELLNVAPEDRAVLLGFLVAALMPEIPHPVLLLTGEQGTGKSTASRMIAATVDPSTVPLRKPPRDLDSWTTAAAGSHVVAVDNLSALPEWLSDALCRASTGDGDVRRKLYSDGDLHVVSFRRVVLLNGIDLGAVRDDLADRLVTVELHRITEATRRRDADLAGRWEAVAPVVLAGLLDLAVRVLAALPTLDLERLPRMADFGRVLAAVDAVMGTDGTGRYRAQAGELANDAVTSDPVLSTLTATIRAPWTGAAVDLLDVLTAALGDVKPPREWPRNARTLGATLKRRAPSLRRLGWGVEQRPERTKRGQVWSLTPPAGEGDETGDEISGPAVSSPSRHPVRHREAPPMTCEDVESAQKGDEVTGKPSNLSVLTEREEKKEREAGSLVISSSRHPDPTDVPCASCGGTLSELRQWAGKSECVECERQAAS</sequence>
<gene>
    <name evidence="2" type="ORF">GCM10023168_13970</name>
</gene>
<reference evidence="3" key="1">
    <citation type="journal article" date="2019" name="Int. J. Syst. Evol. Microbiol.">
        <title>The Global Catalogue of Microorganisms (GCM) 10K type strain sequencing project: providing services to taxonomists for standard genome sequencing and annotation.</title>
        <authorList>
            <consortium name="The Broad Institute Genomics Platform"/>
            <consortium name="The Broad Institute Genome Sequencing Center for Infectious Disease"/>
            <person name="Wu L."/>
            <person name="Ma J."/>
        </authorList>
    </citation>
    <scope>NUCLEOTIDE SEQUENCE [LARGE SCALE GENOMIC DNA]</scope>
    <source>
        <strain evidence="3">JCM 17809</strain>
    </source>
</reference>
<protein>
    <recommendedName>
        <fullName evidence="4">ATP-binding protein</fullName>
    </recommendedName>
</protein>
<evidence type="ECO:0000256" key="1">
    <source>
        <dbReference type="SAM" id="MobiDB-lite"/>
    </source>
</evidence>